<dbReference type="InterPro" id="IPR018759">
    <property type="entry name" value="BBP2_2"/>
</dbReference>
<feature type="region of interest" description="Disordered" evidence="1">
    <location>
        <begin position="24"/>
        <end position="56"/>
    </location>
</feature>
<evidence type="ECO:0000313" key="4">
    <source>
        <dbReference type="Proteomes" id="UP000186002"/>
    </source>
</evidence>
<name>A0A1M7IXV7_9HYPH</name>
<feature type="chain" id="PRO_5009927048" evidence="2">
    <location>
        <begin position="22"/>
        <end position="492"/>
    </location>
</feature>
<organism evidence="3 4">
    <name type="scientific">Roseibium suaedae</name>
    <dbReference type="NCBI Taxonomy" id="735517"/>
    <lineage>
        <taxon>Bacteria</taxon>
        <taxon>Pseudomonadati</taxon>
        <taxon>Pseudomonadota</taxon>
        <taxon>Alphaproteobacteria</taxon>
        <taxon>Hyphomicrobiales</taxon>
        <taxon>Stappiaceae</taxon>
        <taxon>Roseibium</taxon>
    </lineage>
</organism>
<protein>
    <submittedName>
        <fullName evidence="3">Uncharacterized protein, PEP-CTERM system associated</fullName>
    </submittedName>
</protein>
<accession>A0A1M7IXV7</accession>
<dbReference type="Pfam" id="PF10082">
    <property type="entry name" value="BBP2_2"/>
    <property type="match status" value="1"/>
</dbReference>
<keyword evidence="4" id="KW-1185">Reference proteome</keyword>
<dbReference type="STRING" id="735517.SAMN05444272_2670"/>
<dbReference type="SUPFAM" id="SSF56935">
    <property type="entry name" value="Porins"/>
    <property type="match status" value="1"/>
</dbReference>
<evidence type="ECO:0000256" key="1">
    <source>
        <dbReference type="SAM" id="MobiDB-lite"/>
    </source>
</evidence>
<dbReference type="RefSeq" id="WP_208980064.1">
    <property type="nucleotide sequence ID" value="NZ_FRBW01000002.1"/>
</dbReference>
<sequence>MTFNRAILLGLSLVVSSLSGAEAQTAGQGLRGTSDVQGSSDLTNEPASAQDAAAPTSPAYTNVHALRLSGNSAAVETGSTGLGATGRTVPVRPFADRVEAVRRLQPTGISRADDGVFAGDTTFDQAEGFRVGTFTILPELTVTGGATDNASGTVGGKSAGFYRFAPSVSARSNWSRHQLDLSLRGSYSGYPDDATDADKSLNTSAALRVDVSEGTTLNGQVGYNLSQEDSGTAETASGSDNVHQYNASLSGTRDAGILSVTLRGALDRSTYDSTSGSVSQDGRNNTVYSASLRLDGNTGAVLAPFAESSLLLRRYDTTCSDALCEKRDANGYQLRGGVTVDAGPKLRGEIGAGWRLERLDDNRLKDLAGLIADGSIVWSPTRLTTVTAGLGTQFASTDIDGASGSIIYSGDLRIAHSFSDRIAGELGAGYSYRTYEGVSIDETTITGRASATYALTRNVALLTTYSYRSFDSSTPGADYDENRIEAGIRIRH</sequence>
<keyword evidence="2" id="KW-0732">Signal</keyword>
<reference evidence="3 4" key="1">
    <citation type="submission" date="2016-11" db="EMBL/GenBank/DDBJ databases">
        <authorList>
            <person name="Jaros S."/>
            <person name="Januszkiewicz K."/>
            <person name="Wedrychowicz H."/>
        </authorList>
    </citation>
    <scope>NUCLEOTIDE SEQUENCE [LARGE SCALE GENOMIC DNA]</scope>
    <source>
        <strain evidence="3 4">DSM 22153</strain>
    </source>
</reference>
<gene>
    <name evidence="3" type="ORF">SAMN05444272_2670</name>
</gene>
<dbReference type="EMBL" id="FRBW01000002">
    <property type="protein sequence ID" value="SHM45586.1"/>
    <property type="molecule type" value="Genomic_DNA"/>
</dbReference>
<dbReference type="AlphaFoldDB" id="A0A1M7IXV7"/>
<feature type="signal peptide" evidence="2">
    <location>
        <begin position="1"/>
        <end position="21"/>
    </location>
</feature>
<evidence type="ECO:0000313" key="3">
    <source>
        <dbReference type="EMBL" id="SHM45586.1"/>
    </source>
</evidence>
<feature type="region of interest" description="Disordered" evidence="1">
    <location>
        <begin position="220"/>
        <end position="239"/>
    </location>
</feature>
<proteinExistence type="predicted"/>
<feature type="compositionally biased region" description="Polar residues" evidence="1">
    <location>
        <begin position="34"/>
        <end position="47"/>
    </location>
</feature>
<dbReference type="Proteomes" id="UP000186002">
    <property type="component" value="Unassembled WGS sequence"/>
</dbReference>
<evidence type="ECO:0000256" key="2">
    <source>
        <dbReference type="SAM" id="SignalP"/>
    </source>
</evidence>